<evidence type="ECO:0000259" key="3">
    <source>
        <dbReference type="PROSITE" id="PS50830"/>
    </source>
</evidence>
<dbReference type="PROSITE" id="PS51257">
    <property type="entry name" value="PROKAR_LIPOPROTEIN"/>
    <property type="match status" value="1"/>
</dbReference>
<sequence length="444" mass="50574">MKKFKTILLALAGITVSTFPIIAASCWNDQNQKEPEKTSDPIDNPPVAVPIEPPSEDPVTPPETDPKPPSGDPAITPPISDPAQAIKLLSKQITNVITTQLLSLAEIKNDKDFVSYLDTKVSELDKLQNSTINIEQLPELSSKLTNEALNLDKIYQTFTSEDELNKKVKSEWIKFNTAYSKIVSKALHIKDHDLIFEESKAKYKDFINNLNRNYSSERYTFISNNQSPTNFVELNQNIIRDYKDFMKGHLPTNYAVLENINDVVDGDTIYGVIIGIPQFAGQDITAQYFPALSSKDKNKLLGIRFRGVDTPETFKPTRPDKNAKLAPKENEYAQLAKENLRKIVEDEYGIFYLKKTTEDKYGRWISFFFPDSSMKLAEEFGVQQVAAGLAQVQYIQDKNPNKLFYTNTPLEKEYYKFVLQVQQKAMKEKVGFWKENIKDVFHVG</sequence>
<dbReference type="OrthoDB" id="401280at2"/>
<evidence type="ECO:0000313" key="4">
    <source>
        <dbReference type="EMBL" id="SJZ54907.1"/>
    </source>
</evidence>
<dbReference type="Pfam" id="PF00565">
    <property type="entry name" value="SNase"/>
    <property type="match status" value="1"/>
</dbReference>
<feature type="signal peptide" evidence="2">
    <location>
        <begin position="1"/>
        <end position="23"/>
    </location>
</feature>
<feature type="compositionally biased region" description="Pro residues" evidence="1">
    <location>
        <begin position="59"/>
        <end position="80"/>
    </location>
</feature>
<name>A0A1T4LK29_9BACT</name>
<dbReference type="SUPFAM" id="SSF50199">
    <property type="entry name" value="Staphylococcal nuclease"/>
    <property type="match status" value="1"/>
</dbReference>
<dbReference type="InterPro" id="IPR035437">
    <property type="entry name" value="SNase_OB-fold_sf"/>
</dbReference>
<dbReference type="AlphaFoldDB" id="A0A1T4LK29"/>
<dbReference type="SMART" id="SM00318">
    <property type="entry name" value="SNc"/>
    <property type="match status" value="1"/>
</dbReference>
<feature type="compositionally biased region" description="Basic and acidic residues" evidence="1">
    <location>
        <begin position="31"/>
        <end position="40"/>
    </location>
</feature>
<feature type="compositionally biased region" description="Pro residues" evidence="1">
    <location>
        <begin position="43"/>
        <end position="53"/>
    </location>
</feature>
<protein>
    <submittedName>
        <fullName evidence="4">Nuclease homologue</fullName>
    </submittedName>
</protein>
<evidence type="ECO:0000256" key="2">
    <source>
        <dbReference type="SAM" id="SignalP"/>
    </source>
</evidence>
<reference evidence="5" key="1">
    <citation type="submission" date="2017-02" db="EMBL/GenBank/DDBJ databases">
        <authorList>
            <person name="Varghese N."/>
            <person name="Submissions S."/>
        </authorList>
    </citation>
    <scope>NUCLEOTIDE SEQUENCE [LARGE SCALE GENOMIC DNA]</scope>
    <source>
        <strain evidence="5">ATCC 27862</strain>
    </source>
</reference>
<proteinExistence type="predicted"/>
<evidence type="ECO:0000313" key="5">
    <source>
        <dbReference type="Proteomes" id="UP000190389"/>
    </source>
</evidence>
<dbReference type="EMBL" id="FUXF01000015">
    <property type="protein sequence ID" value="SJZ54907.1"/>
    <property type="molecule type" value="Genomic_DNA"/>
</dbReference>
<gene>
    <name evidence="4" type="ORF">SAMN02745154_00472</name>
</gene>
<dbReference type="RefSeq" id="WP_078747196.1">
    <property type="nucleotide sequence ID" value="NZ_CP137850.1"/>
</dbReference>
<feature type="domain" description="TNase-like" evidence="3">
    <location>
        <begin position="260"/>
        <end position="435"/>
    </location>
</feature>
<organism evidence="4 5">
    <name type="scientific">Mycoplasmopsis verecunda</name>
    <dbReference type="NCBI Taxonomy" id="171291"/>
    <lineage>
        <taxon>Bacteria</taxon>
        <taxon>Bacillati</taxon>
        <taxon>Mycoplasmatota</taxon>
        <taxon>Mycoplasmoidales</taxon>
        <taxon>Metamycoplasmataceae</taxon>
        <taxon>Mycoplasmopsis</taxon>
    </lineage>
</organism>
<keyword evidence="5" id="KW-1185">Reference proteome</keyword>
<evidence type="ECO:0000256" key="1">
    <source>
        <dbReference type="SAM" id="MobiDB-lite"/>
    </source>
</evidence>
<dbReference type="Proteomes" id="UP000190389">
    <property type="component" value="Unassembled WGS sequence"/>
</dbReference>
<feature type="chain" id="PRO_5013273050" evidence="2">
    <location>
        <begin position="24"/>
        <end position="444"/>
    </location>
</feature>
<feature type="region of interest" description="Disordered" evidence="1">
    <location>
        <begin position="30"/>
        <end position="80"/>
    </location>
</feature>
<accession>A0A1T4LK29</accession>
<dbReference type="InterPro" id="IPR016071">
    <property type="entry name" value="Staphylococal_nuclease_OB-fold"/>
</dbReference>
<dbReference type="STRING" id="171291.SAMN02745154_00472"/>
<keyword evidence="2" id="KW-0732">Signal</keyword>
<dbReference type="Gene3D" id="2.40.50.90">
    <property type="match status" value="1"/>
</dbReference>
<dbReference type="PROSITE" id="PS50830">
    <property type="entry name" value="TNASE_3"/>
    <property type="match status" value="1"/>
</dbReference>